<feature type="chain" id="PRO_5047451753" description="Secreted protein" evidence="1">
    <location>
        <begin position="33"/>
        <end position="126"/>
    </location>
</feature>
<evidence type="ECO:0000313" key="2">
    <source>
        <dbReference type="EMBL" id="MCZ4520084.1"/>
    </source>
</evidence>
<sequence>MRRTFVAATRVATVVVSGLAFSAIIGAGVSHADTQDCSIAHDAFGASATCHDTGAPPGREYVLITECWGFHFVPNRFPIPAVGPYTSSSRSFVPTGQASGNCSSSWGQPTSTLGVVTGAHVEIYRQ</sequence>
<dbReference type="EMBL" id="JAPWIJ010000006">
    <property type="protein sequence ID" value="MCZ4520084.1"/>
    <property type="molecule type" value="Genomic_DNA"/>
</dbReference>
<dbReference type="Proteomes" id="UP001081071">
    <property type="component" value="Unassembled WGS sequence"/>
</dbReference>
<gene>
    <name evidence="2" type="ORF">O4220_16360</name>
</gene>
<feature type="signal peptide" evidence="1">
    <location>
        <begin position="1"/>
        <end position="32"/>
    </location>
</feature>
<comment type="caution">
    <text evidence="2">The sequence shown here is derived from an EMBL/GenBank/DDBJ whole genome shotgun (WGS) entry which is preliminary data.</text>
</comment>
<reference evidence="2" key="1">
    <citation type="submission" date="2022-12" db="EMBL/GenBank/DDBJ databases">
        <authorList>
            <person name="Krivoruchko A.V."/>
            <person name="Elkin A."/>
        </authorList>
    </citation>
    <scope>NUCLEOTIDE SEQUENCE</scope>
    <source>
        <strain evidence="2">IEGM 1391</strain>
    </source>
</reference>
<keyword evidence="1" id="KW-0732">Signal</keyword>
<proteinExistence type="predicted"/>
<name>A0ABT4MHE0_9NOCA</name>
<keyword evidence="3" id="KW-1185">Reference proteome</keyword>
<protein>
    <recommendedName>
        <fullName evidence="4">Secreted protein</fullName>
    </recommendedName>
</protein>
<accession>A0ABT4MHE0</accession>
<organism evidence="2 3">
    <name type="scientific">Rhodococcus ruber</name>
    <dbReference type="NCBI Taxonomy" id="1830"/>
    <lineage>
        <taxon>Bacteria</taxon>
        <taxon>Bacillati</taxon>
        <taxon>Actinomycetota</taxon>
        <taxon>Actinomycetes</taxon>
        <taxon>Mycobacteriales</taxon>
        <taxon>Nocardiaceae</taxon>
        <taxon>Rhodococcus</taxon>
    </lineage>
</organism>
<evidence type="ECO:0000313" key="3">
    <source>
        <dbReference type="Proteomes" id="UP001081071"/>
    </source>
</evidence>
<dbReference type="RefSeq" id="WP_269605996.1">
    <property type="nucleotide sequence ID" value="NZ_JAPWIJ010000006.1"/>
</dbReference>
<evidence type="ECO:0008006" key="4">
    <source>
        <dbReference type="Google" id="ProtNLM"/>
    </source>
</evidence>
<evidence type="ECO:0000256" key="1">
    <source>
        <dbReference type="SAM" id="SignalP"/>
    </source>
</evidence>